<feature type="transmembrane region" description="Helical" evidence="8">
    <location>
        <begin position="346"/>
        <end position="369"/>
    </location>
</feature>
<evidence type="ECO:0000256" key="7">
    <source>
        <dbReference type="ARBA" id="ARBA00023136"/>
    </source>
</evidence>
<dbReference type="STRING" id="155865.SAMN05216515_10776"/>
<dbReference type="PANTHER" id="PTHR30047:SF7">
    <property type="entry name" value="HIGH-AFFINITY CHOLINE TRANSPORT PROTEIN"/>
    <property type="match status" value="1"/>
</dbReference>
<dbReference type="InterPro" id="IPR000060">
    <property type="entry name" value="BCCT_transptr"/>
</dbReference>
<evidence type="ECO:0000256" key="2">
    <source>
        <dbReference type="ARBA" id="ARBA00005658"/>
    </source>
</evidence>
<keyword evidence="10" id="KW-1185">Reference proteome</keyword>
<dbReference type="EMBL" id="FPBT01000006">
    <property type="protein sequence ID" value="SFU47226.1"/>
    <property type="molecule type" value="Genomic_DNA"/>
</dbReference>
<feature type="transmembrane region" description="Helical" evidence="8">
    <location>
        <begin position="47"/>
        <end position="66"/>
    </location>
</feature>
<feature type="transmembrane region" description="Helical" evidence="8">
    <location>
        <begin position="471"/>
        <end position="491"/>
    </location>
</feature>
<evidence type="ECO:0000256" key="5">
    <source>
        <dbReference type="ARBA" id="ARBA00022692"/>
    </source>
</evidence>
<dbReference type="RefSeq" id="WP_090470737.1">
    <property type="nucleotide sequence ID" value="NZ_FOWF01000007.1"/>
</dbReference>
<proteinExistence type="inferred from homology"/>
<dbReference type="GO" id="GO:0022857">
    <property type="term" value="F:transmembrane transporter activity"/>
    <property type="evidence" value="ECO:0007669"/>
    <property type="project" value="InterPro"/>
</dbReference>
<evidence type="ECO:0000256" key="8">
    <source>
        <dbReference type="SAM" id="Phobius"/>
    </source>
</evidence>
<feature type="transmembrane region" description="Helical" evidence="8">
    <location>
        <begin position="231"/>
        <end position="249"/>
    </location>
</feature>
<evidence type="ECO:0000256" key="4">
    <source>
        <dbReference type="ARBA" id="ARBA00022475"/>
    </source>
</evidence>
<dbReference type="GO" id="GO:0005886">
    <property type="term" value="C:plasma membrane"/>
    <property type="evidence" value="ECO:0007669"/>
    <property type="project" value="UniProtKB-SubCell"/>
</dbReference>
<dbReference type="Proteomes" id="UP000198817">
    <property type="component" value="Unassembled WGS sequence"/>
</dbReference>
<dbReference type="NCBIfam" id="TIGR00842">
    <property type="entry name" value="bcct"/>
    <property type="match status" value="1"/>
</dbReference>
<dbReference type="OrthoDB" id="9775735at2"/>
<feature type="transmembrane region" description="Helical" evidence="8">
    <location>
        <begin position="316"/>
        <end position="334"/>
    </location>
</feature>
<keyword evidence="3" id="KW-0813">Transport</keyword>
<comment type="subcellular location">
    <subcellularLocation>
        <location evidence="1">Cell membrane</location>
        <topology evidence="1">Multi-pass membrane protein</topology>
    </subcellularLocation>
</comment>
<keyword evidence="4" id="KW-1003">Cell membrane</keyword>
<feature type="transmembrane region" description="Helical" evidence="8">
    <location>
        <begin position="86"/>
        <end position="107"/>
    </location>
</feature>
<name>A0A1I7GG43_9FIRM</name>
<gene>
    <name evidence="9" type="ORF">SAMN05216508_10676</name>
</gene>
<comment type="similarity">
    <text evidence="2">Belongs to the BCCT transporter (TC 2.A.15) family.</text>
</comment>
<evidence type="ECO:0000313" key="10">
    <source>
        <dbReference type="Proteomes" id="UP000198817"/>
    </source>
</evidence>
<feature type="transmembrane region" description="Helical" evidence="8">
    <location>
        <begin position="446"/>
        <end position="465"/>
    </location>
</feature>
<feature type="transmembrane region" description="Helical" evidence="8">
    <location>
        <begin position="189"/>
        <end position="211"/>
    </location>
</feature>
<protein>
    <submittedName>
        <fullName evidence="9">Glycine betaine transporter</fullName>
    </submittedName>
</protein>
<feature type="transmembrane region" description="Helical" evidence="8">
    <location>
        <begin position="261"/>
        <end position="278"/>
    </location>
</feature>
<organism evidence="9 10">
    <name type="scientific">Eubacterium pyruvativorans</name>
    <dbReference type="NCBI Taxonomy" id="155865"/>
    <lineage>
        <taxon>Bacteria</taxon>
        <taxon>Bacillati</taxon>
        <taxon>Bacillota</taxon>
        <taxon>Clostridia</taxon>
        <taxon>Eubacteriales</taxon>
        <taxon>Eubacteriaceae</taxon>
        <taxon>Eubacterium</taxon>
    </lineage>
</organism>
<reference evidence="9 10" key="1">
    <citation type="submission" date="2016-10" db="EMBL/GenBank/DDBJ databases">
        <authorList>
            <person name="de Groot N.N."/>
        </authorList>
    </citation>
    <scope>NUCLEOTIDE SEQUENCE [LARGE SCALE GENOMIC DNA]</scope>
    <source>
        <strain evidence="9 10">KHGC13</strain>
    </source>
</reference>
<keyword evidence="5 8" id="KW-0812">Transmembrane</keyword>
<feature type="transmembrane region" description="Helical" evidence="8">
    <location>
        <begin position="405"/>
        <end position="434"/>
    </location>
</feature>
<dbReference type="Pfam" id="PF02028">
    <property type="entry name" value="BCCT"/>
    <property type="match status" value="1"/>
</dbReference>
<evidence type="ECO:0000256" key="3">
    <source>
        <dbReference type="ARBA" id="ARBA00022448"/>
    </source>
</evidence>
<sequence>MKKENSKTVFIASIVLSAIVAGTAIIFSEGFAAFSGKLFTFLTTDFGWLYLLTVFFFVVFCVAIAASRFGKIKLGDDDSEPEYSTVSWFAMLFGCGMGVGLVFYGVAEPISHFVNPPSGMGLTAGTEDAAKFAMRSAFMHWGMSPWACYAVVGLALAYFMFRRKKAGMVSTVLEPLLGEHRMDGWLAKLIDVLAVFATLAGVVTSLGLGTIQINSGLNFLFRVPVKMNVQIVIIVLITLVVVWSAVSGIDKGIKMISDANLYIAIGIMLLAFLVGPKVEMLNNLTNGMGQYIQNFIGDSLAINPHGDNSWLGSWRVYYWAWFIAWGPFVGVFIARISKGRTVREFILGVVLAPSLGSILWFSIFGSLGLKLGLDGTLSMDQLKQIAAQPETGLFVVLNQYPLGKVLSIVAIVLLCTFFITSANSGTFVLSMLTSDGNLNPPNNRKILWGILQAVTAVGLLMAGGLKPLQTISIAAAFPFIFIMIAICIAALKAMRQDPLMLPVHDPAKK</sequence>
<evidence type="ECO:0000256" key="1">
    <source>
        <dbReference type="ARBA" id="ARBA00004651"/>
    </source>
</evidence>
<feature type="transmembrane region" description="Helical" evidence="8">
    <location>
        <begin position="143"/>
        <end position="161"/>
    </location>
</feature>
<evidence type="ECO:0000313" key="9">
    <source>
        <dbReference type="EMBL" id="SFU47226.1"/>
    </source>
</evidence>
<dbReference type="PANTHER" id="PTHR30047">
    <property type="entry name" value="HIGH-AFFINITY CHOLINE TRANSPORT PROTEIN-RELATED"/>
    <property type="match status" value="1"/>
</dbReference>
<dbReference type="AlphaFoldDB" id="A0A1I7GG43"/>
<feature type="transmembrane region" description="Helical" evidence="8">
    <location>
        <begin position="9"/>
        <end position="27"/>
    </location>
</feature>
<evidence type="ECO:0000256" key="6">
    <source>
        <dbReference type="ARBA" id="ARBA00022989"/>
    </source>
</evidence>
<keyword evidence="7 8" id="KW-0472">Membrane</keyword>
<keyword evidence="6 8" id="KW-1133">Transmembrane helix</keyword>
<accession>A0A1I7GG43</accession>